<keyword evidence="1" id="KW-0732">Signal</keyword>
<feature type="signal peptide" evidence="1">
    <location>
        <begin position="1"/>
        <end position="22"/>
    </location>
</feature>
<proteinExistence type="predicted"/>
<dbReference type="SMART" id="SM00749">
    <property type="entry name" value="BON"/>
    <property type="match status" value="1"/>
</dbReference>
<organism evidence="3 4">
    <name type="scientific">Thioalkalicoccus limnaeus</name>
    <dbReference type="NCBI Taxonomy" id="120681"/>
    <lineage>
        <taxon>Bacteria</taxon>
        <taxon>Pseudomonadati</taxon>
        <taxon>Pseudomonadota</taxon>
        <taxon>Gammaproteobacteria</taxon>
        <taxon>Chromatiales</taxon>
        <taxon>Chromatiaceae</taxon>
        <taxon>Thioalkalicoccus</taxon>
    </lineage>
</organism>
<protein>
    <submittedName>
        <fullName evidence="3">BON domain-containing protein</fullName>
    </submittedName>
</protein>
<evidence type="ECO:0000256" key="1">
    <source>
        <dbReference type="SAM" id="SignalP"/>
    </source>
</evidence>
<comment type="caution">
    <text evidence="3">The sequence shown here is derived from an EMBL/GenBank/DDBJ whole genome shotgun (WGS) entry which is preliminary data.</text>
</comment>
<accession>A0ABV4BHD5</accession>
<dbReference type="PANTHER" id="PTHR34606">
    <property type="entry name" value="BON DOMAIN-CONTAINING PROTEIN"/>
    <property type="match status" value="1"/>
</dbReference>
<dbReference type="InterPro" id="IPR014004">
    <property type="entry name" value="Transpt-assoc_nodulatn_dom_bac"/>
</dbReference>
<keyword evidence="4" id="KW-1185">Reference proteome</keyword>
<dbReference type="PROSITE" id="PS51257">
    <property type="entry name" value="PROKAR_LIPOPROTEIN"/>
    <property type="match status" value="1"/>
</dbReference>
<dbReference type="PANTHER" id="PTHR34606:SF16">
    <property type="entry name" value="BON DOMAIN-CONTAINING PROTEIN"/>
    <property type="match status" value="1"/>
</dbReference>
<evidence type="ECO:0000313" key="3">
    <source>
        <dbReference type="EMBL" id="MEY6433952.1"/>
    </source>
</evidence>
<dbReference type="Pfam" id="PF04972">
    <property type="entry name" value="BON"/>
    <property type="match status" value="1"/>
</dbReference>
<evidence type="ECO:0000259" key="2">
    <source>
        <dbReference type="PROSITE" id="PS50914"/>
    </source>
</evidence>
<feature type="chain" id="PRO_5047419262" evidence="1">
    <location>
        <begin position="23"/>
        <end position="137"/>
    </location>
</feature>
<dbReference type="RefSeq" id="WP_369668338.1">
    <property type="nucleotide sequence ID" value="NZ_JBDKXB010000034.1"/>
</dbReference>
<dbReference type="InterPro" id="IPR007055">
    <property type="entry name" value="BON_dom"/>
</dbReference>
<dbReference type="Proteomes" id="UP001564408">
    <property type="component" value="Unassembled WGS sequence"/>
</dbReference>
<sequence length="137" mass="14419">MNSSTRVSLIASLTLALAFATAGCQQEGPAERTGQKIDQAAEETGAKMEGAKDTLGEKADRTGQYLDDAMITAKVKAEILADPLLEVLQISVTTTNGTVNLSGVVDSQQSLDRILEIAHDLDGVRSVESELVVEGSE</sequence>
<dbReference type="PROSITE" id="PS50914">
    <property type="entry name" value="BON"/>
    <property type="match status" value="1"/>
</dbReference>
<reference evidence="3 4" key="1">
    <citation type="submission" date="2024-05" db="EMBL/GenBank/DDBJ databases">
        <title>Genome Sequence and Characterization of the New Strain Purple Sulfur Bacterium of Genus Thioalkalicoccus.</title>
        <authorList>
            <person name="Bryantseva I.A."/>
            <person name="Kyndt J.A."/>
            <person name="Imhoff J.F."/>
        </authorList>
    </citation>
    <scope>NUCLEOTIDE SEQUENCE [LARGE SCALE GENOMIC DNA]</scope>
    <source>
        <strain evidence="3 4">Um2</strain>
    </source>
</reference>
<dbReference type="InterPro" id="IPR051686">
    <property type="entry name" value="Lipoprotein_DolP"/>
</dbReference>
<feature type="domain" description="BON" evidence="2">
    <location>
        <begin position="67"/>
        <end position="135"/>
    </location>
</feature>
<dbReference type="Gene3D" id="3.30.1340.30">
    <property type="match status" value="1"/>
</dbReference>
<name>A0ABV4BHD5_9GAMM</name>
<evidence type="ECO:0000313" key="4">
    <source>
        <dbReference type="Proteomes" id="UP001564408"/>
    </source>
</evidence>
<dbReference type="EMBL" id="JBDKXB010000034">
    <property type="protein sequence ID" value="MEY6433952.1"/>
    <property type="molecule type" value="Genomic_DNA"/>
</dbReference>
<gene>
    <name evidence="3" type="ORF">ABC977_16225</name>
</gene>